<dbReference type="InterPro" id="IPR018573">
    <property type="entry name" value="Restrct_endonuc_II_AlwI"/>
</dbReference>
<accession>A0A934TYD0</accession>
<dbReference type="Pfam" id="PF09491">
    <property type="entry name" value="RE_AlwI"/>
    <property type="match status" value="1"/>
</dbReference>
<protein>
    <submittedName>
        <fullName evidence="1">AlwI family type II restriction endonuclease</fullName>
    </submittedName>
</protein>
<dbReference type="Proteomes" id="UP000633365">
    <property type="component" value="Unassembled WGS sequence"/>
</dbReference>
<sequence length="656" mass="76160">MPNEIPYKSFCWALGTTSFRTKDFNKTIEEQLALLDGFWALPENHGATWSGDNNTQARYYDYMKAKEFVVGSAKNKPKDAREKTSGLVDIGIIDENRKLTEAGRALLEISQSNDFTSDNFFQIPKDSFLYLRQLLKTYNNVDGSIVRPFIVLLYVLSKVEFLSLDEFTYLLPLCTSNEYTEQIIEGIQTCRNNTASFDDIIINRLLEMDNYQAALKKFLDNTVTENLICEIGLNRKSRNYDKTYLRLYDELYSVFVNHDNTRIPLIFSATKNINIGKWWRRYLFNTSSEKAIEKNPVACLKHTAFAGVSTESEFKIVFFKTMHLFKAKATLSDYLDLNRRYIRTTDIVLFEDSNIKLDIIPKHFFNSVADELHNYAYTACDILYEDSKLVEIADCLVINEETVIEGVNAELGTNVTTIGEARNVLEDNRYRRLQHLIDTKFTDEIIVTLLGYFESRNDAEIKSMVTENADIPTIFEYVLGILWYKISERQGKILDYMKLSLDADLLPKTHAAGGEADIVYEYPETEYYPAHTLLLEATLADNTNQRRMEMEPVSRHLGRHLIRTGNLNSYCVFATTYLDINVIADFRGRKNMPFYDTQDYTKSVDGMKIIPLQTSELIRIVNDNRKYYQLYGLFEYAFQSDLRPHEWYQKNIKNML</sequence>
<dbReference type="EMBL" id="JAEQMG010000044">
    <property type="protein sequence ID" value="MBK6087916.1"/>
    <property type="molecule type" value="Genomic_DNA"/>
</dbReference>
<dbReference type="Gene3D" id="3.40.91.50">
    <property type="match status" value="1"/>
</dbReference>
<dbReference type="RefSeq" id="WP_201427065.1">
    <property type="nucleotide sequence ID" value="NZ_JAEQMG010000044.1"/>
</dbReference>
<keyword evidence="1" id="KW-0378">Hydrolase</keyword>
<dbReference type="AlphaFoldDB" id="A0A934TYD0"/>
<reference evidence="1" key="1">
    <citation type="submission" date="2021-01" db="EMBL/GenBank/DDBJ databases">
        <title>Genome public.</title>
        <authorList>
            <person name="Liu C."/>
            <person name="Sun Q."/>
        </authorList>
    </citation>
    <scope>NUCLEOTIDE SEQUENCE</scope>
    <source>
        <strain evidence="1">M6</strain>
    </source>
</reference>
<evidence type="ECO:0000313" key="2">
    <source>
        <dbReference type="Proteomes" id="UP000633365"/>
    </source>
</evidence>
<gene>
    <name evidence="1" type="ORF">JKK62_04490</name>
</gene>
<dbReference type="GO" id="GO:0004519">
    <property type="term" value="F:endonuclease activity"/>
    <property type="evidence" value="ECO:0007669"/>
    <property type="project" value="UniProtKB-KW"/>
</dbReference>
<evidence type="ECO:0000313" key="1">
    <source>
        <dbReference type="EMBL" id="MBK6087916.1"/>
    </source>
</evidence>
<comment type="caution">
    <text evidence="1">The sequence shown here is derived from an EMBL/GenBank/DDBJ whole genome shotgun (WGS) entry which is preliminary data.</text>
</comment>
<keyword evidence="1" id="KW-0540">Nuclease</keyword>
<organism evidence="1 2">
    <name type="scientific">Ruminococcus difficilis</name>
    <dbReference type="NCBI Taxonomy" id="2763069"/>
    <lineage>
        <taxon>Bacteria</taxon>
        <taxon>Bacillati</taxon>
        <taxon>Bacillota</taxon>
        <taxon>Clostridia</taxon>
        <taxon>Eubacteriales</taxon>
        <taxon>Oscillospiraceae</taxon>
        <taxon>Ruminococcus</taxon>
    </lineage>
</organism>
<keyword evidence="1" id="KW-0255">Endonuclease</keyword>
<name>A0A934TYD0_9FIRM</name>
<keyword evidence="2" id="KW-1185">Reference proteome</keyword>
<proteinExistence type="predicted"/>